<proteinExistence type="predicted"/>
<evidence type="ECO:0000313" key="4">
    <source>
        <dbReference type="Proteomes" id="UP000656881"/>
    </source>
</evidence>
<reference evidence="4" key="1">
    <citation type="journal article" date="2019" name="Int. J. Syst. Evol. Microbiol.">
        <title>The Global Catalogue of Microorganisms (GCM) 10K type strain sequencing project: providing services to taxonomists for standard genome sequencing and annotation.</title>
        <authorList>
            <consortium name="The Broad Institute Genomics Platform"/>
            <consortium name="The Broad Institute Genome Sequencing Center for Infectious Disease"/>
            <person name="Wu L."/>
            <person name="Ma J."/>
        </authorList>
    </citation>
    <scope>NUCLEOTIDE SEQUENCE [LARGE SCALE GENOMIC DNA]</scope>
    <source>
        <strain evidence="4">CGMCC 4.7349</strain>
    </source>
</reference>
<dbReference type="EMBL" id="BMNG01000004">
    <property type="protein sequence ID" value="GGO41139.1"/>
    <property type="molecule type" value="Genomic_DNA"/>
</dbReference>
<comment type="caution">
    <text evidence="3">The sequence shown here is derived from an EMBL/GenBank/DDBJ whole genome shotgun (WGS) entry which is preliminary data.</text>
</comment>
<keyword evidence="4" id="KW-1185">Reference proteome</keyword>
<name>A0ABQ2LP60_9ACTN</name>
<protein>
    <submittedName>
        <fullName evidence="3">Uncharacterized protein</fullName>
    </submittedName>
</protein>
<organism evidence="3 4">
    <name type="scientific">Streptomyces lasiicapitis</name>
    <dbReference type="NCBI Taxonomy" id="1923961"/>
    <lineage>
        <taxon>Bacteria</taxon>
        <taxon>Bacillati</taxon>
        <taxon>Actinomycetota</taxon>
        <taxon>Actinomycetes</taxon>
        <taxon>Kitasatosporales</taxon>
        <taxon>Streptomycetaceae</taxon>
        <taxon>Streptomyces</taxon>
    </lineage>
</organism>
<dbReference type="Proteomes" id="UP000656881">
    <property type="component" value="Unassembled WGS sequence"/>
</dbReference>
<accession>A0ABQ2LP60</accession>
<evidence type="ECO:0000313" key="3">
    <source>
        <dbReference type="EMBL" id="GGO41139.1"/>
    </source>
</evidence>
<feature type="compositionally biased region" description="Basic and acidic residues" evidence="1">
    <location>
        <begin position="52"/>
        <end position="68"/>
    </location>
</feature>
<keyword evidence="2" id="KW-0472">Membrane</keyword>
<evidence type="ECO:0000256" key="1">
    <source>
        <dbReference type="SAM" id="MobiDB-lite"/>
    </source>
</evidence>
<sequence length="264" mass="27978">MSGRQAEANREALDYVRRTLGPGDPARGDGFSGAAQAPEGQAVLARIMTERTEKSAASDDTTQGERPHRAQGVRRRWLVAAAAVVALGGVTAVADAMGVLPSGVVDGLTRIEGGDMGGVDLDRARMLVEAPMPDGRRTMQVWQAPNESGGTCTYTRYVAADGTEEGGGTDCSNGAHAEPLDRLPLWTGGGTTDMDGYETTYGHAAKPAVAVRITWADGARQTVRLNADGSFLTFARRRPAVERQYRTIDALDRRGKVVVSDPHA</sequence>
<feature type="region of interest" description="Disordered" evidence="1">
    <location>
        <begin position="52"/>
        <end position="71"/>
    </location>
</feature>
<feature type="region of interest" description="Disordered" evidence="1">
    <location>
        <begin position="1"/>
        <end position="42"/>
    </location>
</feature>
<gene>
    <name evidence="3" type="ORF">GCM10012286_20430</name>
</gene>
<dbReference type="RefSeq" id="WP_189173686.1">
    <property type="nucleotide sequence ID" value="NZ_BMNG01000004.1"/>
</dbReference>
<keyword evidence="2" id="KW-0812">Transmembrane</keyword>
<feature type="transmembrane region" description="Helical" evidence="2">
    <location>
        <begin position="77"/>
        <end position="100"/>
    </location>
</feature>
<evidence type="ECO:0000256" key="2">
    <source>
        <dbReference type="SAM" id="Phobius"/>
    </source>
</evidence>
<keyword evidence="2" id="KW-1133">Transmembrane helix</keyword>
<feature type="compositionally biased region" description="Basic and acidic residues" evidence="1">
    <location>
        <begin position="7"/>
        <end position="17"/>
    </location>
</feature>